<dbReference type="EMBL" id="CALOZG010000004">
    <property type="protein sequence ID" value="CAH4022655.1"/>
    <property type="molecule type" value="Genomic_DNA"/>
</dbReference>
<evidence type="ECO:0000256" key="2">
    <source>
        <dbReference type="ARBA" id="ARBA00022980"/>
    </source>
</evidence>
<name>A0A9P0TC38_PIEBR</name>
<dbReference type="Proteomes" id="UP001152562">
    <property type="component" value="Unassembled WGS sequence"/>
</dbReference>
<sequence length="546" mass="64131">MLSIRGQRVFTKAKQLTLRRYAQVALTGENEYTETPNYPQIQDMALQARKLRKRQAVYEKIKKIDTIEEKQIALNMPRYYGWPCIMLSDDRFPYSAMPLVQFYTRTHFKSIETLPTAYSETSELADSIVNEIKSQVEDCIVMENISIRRSDDDQLEESQKEDNVAKNIVRQINRIITNNAADKVPHILPSQVDYDPRHEAFWFMGGSNVPDNVVNWRKQYAPLKDRLYEPIDRPVQYKGTPFLTVRNHLPLKPFVPYSEATNPEFKVEKFSYFPESVGYTVEFRHGTNIPGFWPGDLDEFGLLSFHGRGHILNRKESYGLQDNLEALHCQAMVASFGWLLAQANYQGFTSYNDITYPLSTQTVITNGHFISLYAYQLNTITMNIDMIDKNMKHNICFGTAPMKLFETIENSQVKGLNQDVLKMLVQFYLNTPEAREHEMKPYLGKDIQVIADIEDDNRRCWLEDRYKHLVSNRPKHNLLPEVYLWEKIYKIKHKTRFFEAKRRPFELGVNPYKRRLDEHLPPYIPKALRPYPKARKKFETTYYPEV</sequence>
<accession>A0A9P0TC38</accession>
<evidence type="ECO:0000256" key="3">
    <source>
        <dbReference type="ARBA" id="ARBA00023128"/>
    </source>
</evidence>
<dbReference type="AlphaFoldDB" id="A0A9P0TC38"/>
<reference evidence="5" key="1">
    <citation type="submission" date="2022-05" db="EMBL/GenBank/DDBJ databases">
        <authorList>
            <person name="Okamura Y."/>
        </authorList>
    </citation>
    <scope>NUCLEOTIDE SEQUENCE</scope>
</reference>
<gene>
    <name evidence="5" type="ORF">PIBRA_LOCUS4011</name>
</gene>
<keyword evidence="2" id="KW-0689">Ribosomal protein</keyword>
<keyword evidence="6" id="KW-1185">Reference proteome</keyword>
<dbReference type="PANTHER" id="PTHR13014:SF3">
    <property type="entry name" value="LARGE RIBOSOMAL SUBUNIT PROTEIN ML65"/>
    <property type="match status" value="1"/>
</dbReference>
<evidence type="ECO:0000256" key="4">
    <source>
        <dbReference type="ARBA" id="ARBA00023274"/>
    </source>
</evidence>
<evidence type="ECO:0008006" key="7">
    <source>
        <dbReference type="Google" id="ProtNLM"/>
    </source>
</evidence>
<keyword evidence="4" id="KW-0687">Ribonucleoprotein</keyword>
<dbReference type="Pfam" id="PF07147">
    <property type="entry name" value="PDCD9"/>
    <property type="match status" value="1"/>
</dbReference>
<protein>
    <recommendedName>
        <fullName evidence="7">28S ribosomal protein S30, mitochondrial</fullName>
    </recommendedName>
</protein>
<dbReference type="OrthoDB" id="6041973at2759"/>
<comment type="caution">
    <text evidence="5">The sequence shown here is derived from an EMBL/GenBank/DDBJ whole genome shotgun (WGS) entry which is preliminary data.</text>
</comment>
<evidence type="ECO:0000313" key="6">
    <source>
        <dbReference type="Proteomes" id="UP001152562"/>
    </source>
</evidence>
<dbReference type="GO" id="GO:0003735">
    <property type="term" value="F:structural constituent of ribosome"/>
    <property type="evidence" value="ECO:0007669"/>
    <property type="project" value="InterPro"/>
</dbReference>
<evidence type="ECO:0000313" key="5">
    <source>
        <dbReference type="EMBL" id="CAH4022655.1"/>
    </source>
</evidence>
<dbReference type="InterPro" id="IPR039982">
    <property type="entry name" value="Ribosomal_mL65"/>
</dbReference>
<keyword evidence="3" id="KW-0496">Mitochondrion</keyword>
<dbReference type="InterPro" id="IPR010793">
    <property type="entry name" value="Ribosomal_mL37/mL65"/>
</dbReference>
<dbReference type="GO" id="GO:0005762">
    <property type="term" value="C:mitochondrial large ribosomal subunit"/>
    <property type="evidence" value="ECO:0007669"/>
    <property type="project" value="TreeGrafter"/>
</dbReference>
<proteinExistence type="predicted"/>
<organism evidence="5 6">
    <name type="scientific">Pieris brassicae</name>
    <name type="common">White butterfly</name>
    <name type="synonym">Large white butterfly</name>
    <dbReference type="NCBI Taxonomy" id="7116"/>
    <lineage>
        <taxon>Eukaryota</taxon>
        <taxon>Metazoa</taxon>
        <taxon>Ecdysozoa</taxon>
        <taxon>Arthropoda</taxon>
        <taxon>Hexapoda</taxon>
        <taxon>Insecta</taxon>
        <taxon>Pterygota</taxon>
        <taxon>Neoptera</taxon>
        <taxon>Endopterygota</taxon>
        <taxon>Lepidoptera</taxon>
        <taxon>Glossata</taxon>
        <taxon>Ditrysia</taxon>
        <taxon>Papilionoidea</taxon>
        <taxon>Pieridae</taxon>
        <taxon>Pierinae</taxon>
        <taxon>Pieris</taxon>
    </lineage>
</organism>
<comment type="subcellular location">
    <subcellularLocation>
        <location evidence="1">Mitochondrion</location>
    </subcellularLocation>
</comment>
<dbReference type="GO" id="GO:0006412">
    <property type="term" value="P:translation"/>
    <property type="evidence" value="ECO:0007669"/>
    <property type="project" value="InterPro"/>
</dbReference>
<dbReference type="PANTHER" id="PTHR13014">
    <property type="entry name" value="MITOCHONDRIAL 28S RIBOSOMAL PROTEIN S30/P52 PRO-APOTOTIC PROTEIN"/>
    <property type="match status" value="1"/>
</dbReference>
<evidence type="ECO:0000256" key="1">
    <source>
        <dbReference type="ARBA" id="ARBA00004173"/>
    </source>
</evidence>